<dbReference type="Proteomes" id="UP000317093">
    <property type="component" value="Chromosome"/>
</dbReference>
<evidence type="ECO:0000313" key="5">
    <source>
        <dbReference type="EMBL" id="QDU61848.1"/>
    </source>
</evidence>
<keyword evidence="4" id="KW-0732">Signal</keyword>
<evidence type="ECO:0000313" key="6">
    <source>
        <dbReference type="Proteomes" id="UP000317093"/>
    </source>
</evidence>
<keyword evidence="2 3" id="KW-0175">Coiled coil</keyword>
<name>A0A518B4E7_9BACT</name>
<dbReference type="PANTHER" id="PTHR32347">
    <property type="entry name" value="EFFLUX SYSTEM COMPONENT YKNX-RELATED"/>
    <property type="match status" value="1"/>
</dbReference>
<feature type="signal peptide" evidence="4">
    <location>
        <begin position="1"/>
        <end position="29"/>
    </location>
</feature>
<feature type="coiled-coil region" evidence="3">
    <location>
        <begin position="180"/>
        <end position="214"/>
    </location>
</feature>
<dbReference type="KEGG" id="knv:Pan216_27130"/>
<sequence length="365" mass="39963" precursor="true">MNRVFLSTTIGVTSVAGLLLLAAAFGQEANTRAAQAATTPENTTFSQDAIHALGRLEPDEGLVIIGTPPGMRIQEVKAETGAMVDRGETLAILDGYDTRKQQLAVANAEHQRAEFLRKLKQRQYKLERSQFDKTHAKRLASQRELIGILEHTLELAESDLKRFTDAKIAETQISQQRMLIHETEAKLIQARLQLAELETVSEALKEKRAIEDEEVADGNPQLAVLDEQVDLAKANLDQTIVKAPQDGEILKVVGRAGEVSAGPLLFLGETDKMAAIAEVYQADVKDIKLGDTAQVRVLGKKIGGRVTEISNLVAKNRLHSIDPLDRADRRVIEVKVLLDDASVAANYVNMEVDVLIFPGQPAETP</sequence>
<evidence type="ECO:0000256" key="2">
    <source>
        <dbReference type="ARBA" id="ARBA00023054"/>
    </source>
</evidence>
<dbReference type="NCBIfam" id="TIGR02971">
    <property type="entry name" value="heterocyst_DevB"/>
    <property type="match status" value="1"/>
</dbReference>
<reference evidence="5 6" key="1">
    <citation type="submission" date="2019-02" db="EMBL/GenBank/DDBJ databases">
        <title>Deep-cultivation of Planctomycetes and their phenomic and genomic characterization uncovers novel biology.</title>
        <authorList>
            <person name="Wiegand S."/>
            <person name="Jogler M."/>
            <person name="Boedeker C."/>
            <person name="Pinto D."/>
            <person name="Vollmers J."/>
            <person name="Rivas-Marin E."/>
            <person name="Kohn T."/>
            <person name="Peeters S.H."/>
            <person name="Heuer A."/>
            <person name="Rast P."/>
            <person name="Oberbeckmann S."/>
            <person name="Bunk B."/>
            <person name="Jeske O."/>
            <person name="Meyerdierks A."/>
            <person name="Storesund J.E."/>
            <person name="Kallscheuer N."/>
            <person name="Luecker S."/>
            <person name="Lage O.M."/>
            <person name="Pohl T."/>
            <person name="Merkel B.J."/>
            <person name="Hornburger P."/>
            <person name="Mueller R.-W."/>
            <person name="Bruemmer F."/>
            <person name="Labrenz M."/>
            <person name="Spormann A.M."/>
            <person name="Op den Camp H."/>
            <person name="Overmann J."/>
            <person name="Amann R."/>
            <person name="Jetten M.S.M."/>
            <person name="Mascher T."/>
            <person name="Medema M.H."/>
            <person name="Devos D.P."/>
            <person name="Kaster A.-K."/>
            <person name="Ovreas L."/>
            <person name="Rohde M."/>
            <person name="Galperin M.Y."/>
            <person name="Jogler C."/>
        </authorList>
    </citation>
    <scope>NUCLEOTIDE SEQUENCE [LARGE SCALE GENOMIC DNA]</scope>
    <source>
        <strain evidence="5 6">Pan216</strain>
    </source>
</reference>
<dbReference type="InterPro" id="IPR014315">
    <property type="entry name" value="ABC_heterocyst_DevB"/>
</dbReference>
<organism evidence="5 6">
    <name type="scientific">Kolteria novifilia</name>
    <dbReference type="NCBI Taxonomy" id="2527975"/>
    <lineage>
        <taxon>Bacteria</taxon>
        <taxon>Pseudomonadati</taxon>
        <taxon>Planctomycetota</taxon>
        <taxon>Planctomycetia</taxon>
        <taxon>Kolteriales</taxon>
        <taxon>Kolteriaceae</taxon>
        <taxon>Kolteria</taxon>
    </lineage>
</organism>
<evidence type="ECO:0000256" key="1">
    <source>
        <dbReference type="ARBA" id="ARBA00004196"/>
    </source>
</evidence>
<accession>A0A518B4E7</accession>
<dbReference type="Gene3D" id="2.40.30.170">
    <property type="match status" value="1"/>
</dbReference>
<evidence type="ECO:0000256" key="4">
    <source>
        <dbReference type="SAM" id="SignalP"/>
    </source>
</evidence>
<dbReference type="PANTHER" id="PTHR32347:SF27">
    <property type="entry name" value="RND EFFLUX PUMP MEMBRANE FUSION PROTEIN BARREL-SANDWICH DOMAIN-CONTAINING PROTEIN"/>
    <property type="match status" value="1"/>
</dbReference>
<dbReference type="SUPFAM" id="SSF111369">
    <property type="entry name" value="HlyD-like secretion proteins"/>
    <property type="match status" value="1"/>
</dbReference>
<dbReference type="OrthoDB" id="269336at2"/>
<dbReference type="RefSeq" id="WP_145258390.1">
    <property type="nucleotide sequence ID" value="NZ_CP036279.1"/>
</dbReference>
<gene>
    <name evidence="5" type="primary">yiaV_1</name>
    <name evidence="5" type="ORF">Pan216_27130</name>
</gene>
<feature type="chain" id="PRO_5021731844" evidence="4">
    <location>
        <begin position="30"/>
        <end position="365"/>
    </location>
</feature>
<comment type="subcellular location">
    <subcellularLocation>
        <location evidence="1">Cell envelope</location>
    </subcellularLocation>
</comment>
<evidence type="ECO:0000256" key="3">
    <source>
        <dbReference type="SAM" id="Coils"/>
    </source>
</evidence>
<dbReference type="InterPro" id="IPR050465">
    <property type="entry name" value="UPF0194_transport"/>
</dbReference>
<protein>
    <submittedName>
        <fullName evidence="5">Inner membrane protein YiaV</fullName>
    </submittedName>
</protein>
<dbReference type="EMBL" id="CP036279">
    <property type="protein sequence ID" value="QDU61848.1"/>
    <property type="molecule type" value="Genomic_DNA"/>
</dbReference>
<keyword evidence="6" id="KW-1185">Reference proteome</keyword>
<dbReference type="AlphaFoldDB" id="A0A518B4E7"/>
<proteinExistence type="predicted"/>
<dbReference type="GO" id="GO:0030313">
    <property type="term" value="C:cell envelope"/>
    <property type="evidence" value="ECO:0007669"/>
    <property type="project" value="UniProtKB-SubCell"/>
</dbReference>